<protein>
    <recommendedName>
        <fullName evidence="1">Carrier domain-containing protein</fullName>
    </recommendedName>
</protein>
<reference evidence="2 3" key="1">
    <citation type="submission" date="2015-05" db="EMBL/GenBank/DDBJ databases">
        <title>Draft genome sequence of Microvirga vignae strain BR3299, a novel nitrogen fixing bacteria isolated from Brazil semi-aired region.</title>
        <authorList>
            <person name="Zilli J.E."/>
            <person name="Passos S.R."/>
            <person name="Leite J."/>
            <person name="Baldani J.I."/>
            <person name="Xavier G.R."/>
            <person name="Rumjaneck N.G."/>
            <person name="Simoes-Araujo J.L."/>
        </authorList>
    </citation>
    <scope>NUCLEOTIDE SEQUENCE [LARGE SCALE GENOMIC DNA]</scope>
    <source>
        <strain evidence="2 3">BR3299</strain>
    </source>
</reference>
<name>A0A0H1RE53_9HYPH</name>
<organism evidence="2 3">
    <name type="scientific">Microvirga vignae</name>
    <dbReference type="NCBI Taxonomy" id="1225564"/>
    <lineage>
        <taxon>Bacteria</taxon>
        <taxon>Pseudomonadati</taxon>
        <taxon>Pseudomonadota</taxon>
        <taxon>Alphaproteobacteria</taxon>
        <taxon>Hyphomicrobiales</taxon>
        <taxon>Methylobacteriaceae</taxon>
        <taxon>Microvirga</taxon>
    </lineage>
</organism>
<evidence type="ECO:0000259" key="1">
    <source>
        <dbReference type="PROSITE" id="PS50075"/>
    </source>
</evidence>
<dbReference type="InterPro" id="IPR036736">
    <property type="entry name" value="ACP-like_sf"/>
</dbReference>
<accession>A0A0H1RE53</accession>
<dbReference type="RefSeq" id="WP_047188553.1">
    <property type="nucleotide sequence ID" value="NZ_LCYG01000020.1"/>
</dbReference>
<feature type="domain" description="Carrier" evidence="1">
    <location>
        <begin position="1"/>
        <end position="72"/>
    </location>
</feature>
<sequence length="76" mass="8556">MKLFRAVAPVLDVDPSELSVESSQNTIINWDSLAIINLAMALESEFLISLSAEDITRLRSIREIVNILQMRGVRIE</sequence>
<keyword evidence="3" id="KW-1185">Reference proteome</keyword>
<dbReference type="Gene3D" id="1.10.1200.10">
    <property type="entry name" value="ACP-like"/>
    <property type="match status" value="1"/>
</dbReference>
<dbReference type="AlphaFoldDB" id="A0A0H1RE53"/>
<dbReference type="Pfam" id="PF00550">
    <property type="entry name" value="PP-binding"/>
    <property type="match status" value="1"/>
</dbReference>
<dbReference type="InterPro" id="IPR009081">
    <property type="entry name" value="PP-bd_ACP"/>
</dbReference>
<dbReference type="PROSITE" id="PS50075">
    <property type="entry name" value="CARRIER"/>
    <property type="match status" value="1"/>
</dbReference>
<dbReference type="SUPFAM" id="SSF47336">
    <property type="entry name" value="ACP-like"/>
    <property type="match status" value="1"/>
</dbReference>
<proteinExistence type="predicted"/>
<dbReference type="PATRIC" id="fig|1225564.3.peg.2264"/>
<evidence type="ECO:0000313" key="3">
    <source>
        <dbReference type="Proteomes" id="UP000035489"/>
    </source>
</evidence>
<dbReference type="Proteomes" id="UP000035489">
    <property type="component" value="Unassembled WGS sequence"/>
</dbReference>
<evidence type="ECO:0000313" key="2">
    <source>
        <dbReference type="EMBL" id="KLK93349.1"/>
    </source>
</evidence>
<dbReference type="EMBL" id="LCYG01000020">
    <property type="protein sequence ID" value="KLK93349.1"/>
    <property type="molecule type" value="Genomic_DNA"/>
</dbReference>
<comment type="caution">
    <text evidence="2">The sequence shown here is derived from an EMBL/GenBank/DDBJ whole genome shotgun (WGS) entry which is preliminary data.</text>
</comment>
<gene>
    <name evidence="2" type="ORF">AA309_08330</name>
</gene>